<accession>A0ACB9YZJ0</accession>
<name>A0ACB9YZJ0_9PEZI</name>
<reference evidence="1 2" key="1">
    <citation type="journal article" date="2022" name="New Phytol.">
        <title>Ecological generalism drives hyperdiversity of secondary metabolite gene clusters in xylarialean endophytes.</title>
        <authorList>
            <person name="Franco M.E.E."/>
            <person name="Wisecaver J.H."/>
            <person name="Arnold A.E."/>
            <person name="Ju Y.M."/>
            <person name="Slot J.C."/>
            <person name="Ahrendt S."/>
            <person name="Moore L.P."/>
            <person name="Eastman K.E."/>
            <person name="Scott K."/>
            <person name="Konkel Z."/>
            <person name="Mondo S.J."/>
            <person name="Kuo A."/>
            <person name="Hayes R.D."/>
            <person name="Haridas S."/>
            <person name="Andreopoulos B."/>
            <person name="Riley R."/>
            <person name="LaButti K."/>
            <person name="Pangilinan J."/>
            <person name="Lipzen A."/>
            <person name="Amirebrahimi M."/>
            <person name="Yan J."/>
            <person name="Adam C."/>
            <person name="Keymanesh K."/>
            <person name="Ng V."/>
            <person name="Louie K."/>
            <person name="Northen T."/>
            <person name="Drula E."/>
            <person name="Henrissat B."/>
            <person name="Hsieh H.M."/>
            <person name="Youens-Clark K."/>
            <person name="Lutzoni F."/>
            <person name="Miadlikowska J."/>
            <person name="Eastwood D.C."/>
            <person name="Hamelin R.C."/>
            <person name="Grigoriev I.V."/>
            <person name="U'Ren J.M."/>
        </authorList>
    </citation>
    <scope>NUCLEOTIDE SEQUENCE [LARGE SCALE GENOMIC DNA]</scope>
    <source>
        <strain evidence="1 2">CBS 119005</strain>
    </source>
</reference>
<gene>
    <name evidence="1" type="ORF">F4820DRAFT_423887</name>
</gene>
<evidence type="ECO:0000313" key="2">
    <source>
        <dbReference type="Proteomes" id="UP001497700"/>
    </source>
</evidence>
<protein>
    <submittedName>
        <fullName evidence="1">Heterokaryon incompatibility protein-domain-containing protein</fullName>
    </submittedName>
</protein>
<dbReference type="EMBL" id="MU393487">
    <property type="protein sequence ID" value="KAI4864388.1"/>
    <property type="molecule type" value="Genomic_DNA"/>
</dbReference>
<comment type="caution">
    <text evidence="1">The sequence shown here is derived from an EMBL/GenBank/DDBJ whole genome shotgun (WGS) entry which is preliminary data.</text>
</comment>
<proteinExistence type="predicted"/>
<organism evidence="1 2">
    <name type="scientific">Hypoxylon rubiginosum</name>
    <dbReference type="NCBI Taxonomy" id="110542"/>
    <lineage>
        <taxon>Eukaryota</taxon>
        <taxon>Fungi</taxon>
        <taxon>Dikarya</taxon>
        <taxon>Ascomycota</taxon>
        <taxon>Pezizomycotina</taxon>
        <taxon>Sordariomycetes</taxon>
        <taxon>Xylariomycetidae</taxon>
        <taxon>Xylariales</taxon>
        <taxon>Hypoxylaceae</taxon>
        <taxon>Hypoxylon</taxon>
    </lineage>
</organism>
<sequence>MSRWHAPSCKTPDILIVDGHNVSCRSCTKSCPPVQELVAQGSAAQHSIPSDKPLGQLNLRWPPSVPYIRWKDSRDSVAPELCSEAADVAKDSGIGEDPADVYHRPDSHVYHELRTGEFRLICLPAAVDRDSVIHLELETVSFDDCPEYETTSYCWGGEDGDSSPCYPIYVGEYYDVLLQTNNCGSMLQYLRPRRGVRMVWIDAICINQQDVREREVQVAQMRAIYQSGRRVVVYLGPAMVYDCNNKRYRSRSWLHKFGPSTGTNSVTFQQVLSHRYFSRLWVIQELLLSSSLLVPIRDEDFLADNTSSQQIDISWDRTKAPWFQHIASRRTFSKDLLLTVLRQTGTSEATDPRDKIFGILGLVDTTSDPAGDWNGGLETIHYPLIPDYSLSTLETFIGITAYMMTTLGHWQLLENAAGVNAIPGYPKWIPDYRQPSMWHNKFAADDGDFGRLFEWYVAQRWFGSSVWNLGPSWKTIDACSRQLHEEIRYVIMGISSGSDPIYSKFQRWREIIWNGDSVPDGLHVDPSTAALSIKLVRILHLTSSPVLVADLGSLRVFEFSKASYSILVCTGQVALDELLGTGPVWLYLRDIDDSSSRNPGTILFLREAQQGQQNDSYDLVCSCACWDLWICRKPKNSEERQSRELPGGSSLNDVNSPPHDCSSGDSYTNGPISDKRGPRAYEWNSFLYETPYATISLLRSSYGLDSTVEDTIRRTFPSDGTRVRDVLPVLQYIIDMYQSDDPLVAVRALSALDFRHFGEFYLSTLRKISTNLSCSLESPCEEDNWIGYRPKLFRNDRIFLTFEPSEWAEVSQYFAPRDSGVFTNRESAQQYYEIWVNWRTVPTERSANKNEQSHESSHDSWVGWQTIHEAAFSRQDDYAWINGLEGRDKIRTVYVYMYLTDVVKLLVNTHLFTLLRNLTKFRPLTNEDESTMVHEMKEEYRGIYWHDWPESLAAELELDGTPQRVQLV</sequence>
<evidence type="ECO:0000313" key="1">
    <source>
        <dbReference type="EMBL" id="KAI4864388.1"/>
    </source>
</evidence>
<dbReference type="Proteomes" id="UP001497700">
    <property type="component" value="Unassembled WGS sequence"/>
</dbReference>
<keyword evidence="2" id="KW-1185">Reference proteome</keyword>